<evidence type="ECO:0000313" key="5">
    <source>
        <dbReference type="Proteomes" id="UP000015105"/>
    </source>
</evidence>
<keyword evidence="2" id="KW-0812">Transmembrane</keyword>
<dbReference type="Gramene" id="AET4Gv20392000.9">
    <property type="protein sequence ID" value="AET4Gv20392000.9"/>
    <property type="gene ID" value="AET4Gv20392000"/>
</dbReference>
<dbReference type="AlphaFoldDB" id="A0A453I0X5"/>
<dbReference type="InterPro" id="IPR045167">
    <property type="entry name" value="Hobbit"/>
</dbReference>
<sequence length="1095" mass="121486">MMLGLVQLLVGFVVSWEALEFVLRYGLLLSTLKLLLLAALAATASCVAVLLFAKALAWVLRRTAKLSIGCRSYGFNYLRGITINSPKGPLQSISVGEIRLGLRKPLTQLGLTILTQGPVLQLRISELHIVLRQPAKSADKKKPAPRKPTSASSPKPKGNSKGQAKWRLITNVASLLSLSLVDLRLKTPKAALGIKDFKIDLSKSGALHPVLNVQIHLIPLFVQALEIDGTENDSSSPFNKLDWWVSGQYPSAMDTTDCSSFLLEDIALSCELHQRDKRIRVKNLDLMSGPIAVNLEEKLFTKKPSASTVADQKDESTEDNKSAAKPEGSKLLSLNKKIDLIPEKVSFNMSKLDLKFLPKDHGLSINNEIGSISVRLMKSQPQNDLGVAPTHLWLETDVTDIHLLMDGSTSVLEVVKIATVVSANIPTQSTEPIRAEVNIKISGGQCNLIISRIKPLILMKSAKKKPLVLHESSQQDKVPKEKLALALVLTFSVPELSVVLYSLDDIPLFHVELGRSRLTHKEYQFDDNPAEEVTLFDVQKAKFVKRSGGQNDNAVCSLINVTDIAVRYEPDPCLELLEVGTRLKSVLHRLKLQNSATEVKDETAHMDTLTKKDPTDNSQQEKAQKKRESVIAIDVESLKISGELADGVEAMVHVGSIFSENAKIGVLIEGVAIIFCDAQLFRSSRMQISRIPISVSDSLPDKKFQSATTCDWVIQLRDAYICLPFRLQLRAIDDAVEDTLRAFKLISAAKTSVLFPEKKPSSSSSSKKSKSKSTVFRYIRLIVRDLTAEIEEEPLQGWLDEHMTLMKNVFNESIVRLDLLDQLESAKNKDSPKAKLDGSASENSNDSPDVYVDAPGMQSLEKLREEIHIQAFKSYYQACQKLSVSEGSGSCSSGFQSGFKMSKQRASVMSICAKDVDVSLSKIDGGDEGMISFVKSVDPVCAKNDIPFSRLYGSNFTLKAKSLSAYIRDYTFPLFSGTSAKCDGRLVLAQQATCFQPQVRQDVYVGKWWRVNLLRSATGYTPPMKTYADIPLSFQRGEVSFGVGYEPVFADISYAFTCALRRANLAKRWYFERPEPPRRERSLPWWDDMRNYIHG</sequence>
<dbReference type="SMART" id="SM01214">
    <property type="entry name" value="Fmp27_GFWDK"/>
    <property type="match status" value="1"/>
</dbReference>
<dbReference type="InterPro" id="IPR019441">
    <property type="entry name" value="FMP27/BLTP2/Hobbit_GFWDK_RBG"/>
</dbReference>
<evidence type="ECO:0000256" key="2">
    <source>
        <dbReference type="SAM" id="Phobius"/>
    </source>
</evidence>
<reference evidence="4" key="4">
    <citation type="submission" date="2019-03" db="UniProtKB">
        <authorList>
            <consortium name="EnsemblPlants"/>
        </authorList>
    </citation>
    <scope>IDENTIFICATION</scope>
</reference>
<keyword evidence="5" id="KW-1185">Reference proteome</keyword>
<proteinExistence type="predicted"/>
<dbReference type="PANTHER" id="PTHR15678">
    <property type="entry name" value="ANTIGEN MLAA-22-RELATED"/>
    <property type="match status" value="1"/>
</dbReference>
<feature type="compositionally biased region" description="Basic and acidic residues" evidence="1">
    <location>
        <begin position="598"/>
        <end position="615"/>
    </location>
</feature>
<evidence type="ECO:0000313" key="4">
    <source>
        <dbReference type="EnsemblPlants" id="AET4Gv20392000.9"/>
    </source>
</evidence>
<keyword evidence="2" id="KW-1133">Transmembrane helix</keyword>
<reference evidence="5" key="2">
    <citation type="journal article" date="2017" name="Nat. Plants">
        <title>The Aegilops tauschii genome reveals multiple impacts of transposons.</title>
        <authorList>
            <person name="Zhao G."/>
            <person name="Zou C."/>
            <person name="Li K."/>
            <person name="Wang K."/>
            <person name="Li T."/>
            <person name="Gao L."/>
            <person name="Zhang X."/>
            <person name="Wang H."/>
            <person name="Yang Z."/>
            <person name="Liu X."/>
            <person name="Jiang W."/>
            <person name="Mao L."/>
            <person name="Kong X."/>
            <person name="Jiao Y."/>
            <person name="Jia J."/>
        </authorList>
    </citation>
    <scope>NUCLEOTIDE SEQUENCE [LARGE SCALE GENOMIC DNA]</scope>
    <source>
        <strain evidence="5">cv. AL8/78</strain>
    </source>
</reference>
<feature type="region of interest" description="Disordered" evidence="1">
    <location>
        <begin position="304"/>
        <end position="328"/>
    </location>
</feature>
<evidence type="ECO:0000256" key="1">
    <source>
        <dbReference type="SAM" id="MobiDB-lite"/>
    </source>
</evidence>
<feature type="transmembrane region" description="Helical" evidence="2">
    <location>
        <begin position="31"/>
        <end position="53"/>
    </location>
</feature>
<organism evidence="4 5">
    <name type="scientific">Aegilops tauschii subsp. strangulata</name>
    <name type="common">Goatgrass</name>
    <dbReference type="NCBI Taxonomy" id="200361"/>
    <lineage>
        <taxon>Eukaryota</taxon>
        <taxon>Viridiplantae</taxon>
        <taxon>Streptophyta</taxon>
        <taxon>Embryophyta</taxon>
        <taxon>Tracheophyta</taxon>
        <taxon>Spermatophyta</taxon>
        <taxon>Magnoliopsida</taxon>
        <taxon>Liliopsida</taxon>
        <taxon>Poales</taxon>
        <taxon>Poaceae</taxon>
        <taxon>BOP clade</taxon>
        <taxon>Pooideae</taxon>
        <taxon>Triticodae</taxon>
        <taxon>Triticeae</taxon>
        <taxon>Triticinae</taxon>
        <taxon>Aegilops</taxon>
    </lineage>
</organism>
<feature type="region of interest" description="Disordered" evidence="1">
    <location>
        <begin position="828"/>
        <end position="852"/>
    </location>
</feature>
<protein>
    <recommendedName>
        <fullName evidence="3">FMP27/BLTP2/Hobbit GFWDK motif-containing RBG unit domain-containing protein</fullName>
    </recommendedName>
</protein>
<keyword evidence="2" id="KW-0472">Membrane</keyword>
<reference evidence="4" key="5">
    <citation type="journal article" date="2021" name="G3 (Bethesda)">
        <title>Aegilops tauschii genome assembly Aet v5.0 features greater sequence contiguity and improved annotation.</title>
        <authorList>
            <person name="Wang L."/>
            <person name="Zhu T."/>
            <person name="Rodriguez J.C."/>
            <person name="Deal K.R."/>
            <person name="Dubcovsky J."/>
            <person name="McGuire P.E."/>
            <person name="Lux T."/>
            <person name="Spannagl M."/>
            <person name="Mayer K.F.X."/>
            <person name="Baldrich P."/>
            <person name="Meyers B.C."/>
            <person name="Huo N."/>
            <person name="Gu Y.Q."/>
            <person name="Zhou H."/>
            <person name="Devos K.M."/>
            <person name="Bennetzen J.L."/>
            <person name="Unver T."/>
            <person name="Budak H."/>
            <person name="Gulick P.J."/>
            <person name="Galiba G."/>
            <person name="Kalapos B."/>
            <person name="Nelson D.R."/>
            <person name="Li P."/>
            <person name="You F.M."/>
            <person name="Luo M.C."/>
            <person name="Dvorak J."/>
        </authorList>
    </citation>
    <scope>NUCLEOTIDE SEQUENCE [LARGE SCALE GENOMIC DNA]</scope>
    <source>
        <strain evidence="4">cv. AL8/78</strain>
    </source>
</reference>
<dbReference type="PANTHER" id="PTHR15678:SF8">
    <property type="entry name" value="PROTEIN KINKY POLLEN"/>
    <property type="match status" value="1"/>
</dbReference>
<feature type="region of interest" description="Disordered" evidence="1">
    <location>
        <begin position="598"/>
        <end position="625"/>
    </location>
</feature>
<dbReference type="Pfam" id="PF10344">
    <property type="entry name" value="Hobbit"/>
    <property type="match status" value="1"/>
</dbReference>
<evidence type="ECO:0000259" key="3">
    <source>
        <dbReference type="SMART" id="SM01214"/>
    </source>
</evidence>
<feature type="region of interest" description="Disordered" evidence="1">
    <location>
        <begin position="135"/>
        <end position="163"/>
    </location>
</feature>
<reference evidence="5" key="1">
    <citation type="journal article" date="2014" name="Science">
        <title>Ancient hybridizations among the ancestral genomes of bread wheat.</title>
        <authorList>
            <consortium name="International Wheat Genome Sequencing Consortium,"/>
            <person name="Marcussen T."/>
            <person name="Sandve S.R."/>
            <person name="Heier L."/>
            <person name="Spannagl M."/>
            <person name="Pfeifer M."/>
            <person name="Jakobsen K.S."/>
            <person name="Wulff B.B."/>
            <person name="Steuernagel B."/>
            <person name="Mayer K.F."/>
            <person name="Olsen O.A."/>
        </authorList>
    </citation>
    <scope>NUCLEOTIDE SEQUENCE [LARGE SCALE GENOMIC DNA]</scope>
    <source>
        <strain evidence="5">cv. AL8/78</strain>
    </source>
</reference>
<dbReference type="EnsemblPlants" id="AET4Gv20392000.9">
    <property type="protein sequence ID" value="AET4Gv20392000.9"/>
    <property type="gene ID" value="AET4Gv20392000"/>
</dbReference>
<reference evidence="4" key="3">
    <citation type="journal article" date="2017" name="Nature">
        <title>Genome sequence of the progenitor of the wheat D genome Aegilops tauschii.</title>
        <authorList>
            <person name="Luo M.C."/>
            <person name="Gu Y.Q."/>
            <person name="Puiu D."/>
            <person name="Wang H."/>
            <person name="Twardziok S.O."/>
            <person name="Deal K.R."/>
            <person name="Huo N."/>
            <person name="Zhu T."/>
            <person name="Wang L."/>
            <person name="Wang Y."/>
            <person name="McGuire P.E."/>
            <person name="Liu S."/>
            <person name="Long H."/>
            <person name="Ramasamy R.K."/>
            <person name="Rodriguez J.C."/>
            <person name="Van S.L."/>
            <person name="Yuan L."/>
            <person name="Wang Z."/>
            <person name="Xia Z."/>
            <person name="Xiao L."/>
            <person name="Anderson O.D."/>
            <person name="Ouyang S."/>
            <person name="Liang Y."/>
            <person name="Zimin A.V."/>
            <person name="Pertea G."/>
            <person name="Qi P."/>
            <person name="Bennetzen J.L."/>
            <person name="Dai X."/>
            <person name="Dawson M.W."/>
            <person name="Muller H.G."/>
            <person name="Kugler K."/>
            <person name="Rivarola-Duarte L."/>
            <person name="Spannagl M."/>
            <person name="Mayer K.F.X."/>
            <person name="Lu F.H."/>
            <person name="Bevan M.W."/>
            <person name="Leroy P."/>
            <person name="Li P."/>
            <person name="You F.M."/>
            <person name="Sun Q."/>
            <person name="Liu Z."/>
            <person name="Lyons E."/>
            <person name="Wicker T."/>
            <person name="Salzberg S.L."/>
            <person name="Devos K.M."/>
            <person name="Dvorak J."/>
        </authorList>
    </citation>
    <scope>NUCLEOTIDE SEQUENCE [LARGE SCALE GENOMIC DNA]</scope>
    <source>
        <strain evidence="4">cv. AL8/78</strain>
    </source>
</reference>
<name>A0A453I0X5_AEGTS</name>
<feature type="compositionally biased region" description="Basic and acidic residues" evidence="1">
    <location>
        <begin position="311"/>
        <end position="328"/>
    </location>
</feature>
<accession>A0A453I0X5</accession>
<dbReference type="Proteomes" id="UP000015105">
    <property type="component" value="Chromosome 4D"/>
</dbReference>
<feature type="domain" description="FMP27/BLTP2/Hobbit GFWDK motif-containing RBG unit" evidence="3">
    <location>
        <begin position="969"/>
        <end position="1095"/>
    </location>
</feature>